<keyword evidence="2" id="KW-1133">Transmembrane helix</keyword>
<sequence>MECVAADPDETGAESVSVSSYHRFVDNGIENANEDVNKNGGGCEHECFEDECDQGNGSESEDEEKRGNDRGNKERCGWSKSCHCCFRCCPLHKTIPEPQSLCTQPCVEAGSVQAAAAAATATRLSDRLTFLAPASPERSPGVWMLINAFMLVWSLSLGLYMTLLYWWYDKQGKRGAGKDAGAYSGYNYVIDDDDDYYNYYQYEDSSRASKETTTYYLVWSLLTMLVWMAEISLRAAFPAVDTVLVVVGNHNRSGGPAATNGLSFPAPKQTEYRAMEETRDDSEDRPPREGNRGHDNDNDSDTDHDRGGRRMAVAASGGTPGIPSDRSSGSSVHQHQHQHPAGNTRVALLPSHSIVTVVDKVQRRSKKRTALIVTELFLAVFFLYRTVENCWNYWGWGDEDGDDGRSSGSSSDGGLFFTMLEQQLDVWVGVLAYAYVTYETYHAYHSSTASRRELQRSLSTVPTALSLATAAGPGVVPRQWTGVPPLYGGGSGSTDSDSDRGLLPNASDVVAGVAATDTDSGESGTTVSTAVAAGERPPASQ</sequence>
<feature type="compositionally biased region" description="Basic and acidic residues" evidence="1">
    <location>
        <begin position="273"/>
        <end position="308"/>
    </location>
</feature>
<keyword evidence="4" id="KW-1185">Reference proteome</keyword>
<feature type="region of interest" description="Disordered" evidence="1">
    <location>
        <begin position="51"/>
        <end position="77"/>
    </location>
</feature>
<proteinExistence type="predicted"/>
<evidence type="ECO:0000313" key="3">
    <source>
        <dbReference type="EMBL" id="VEU41110.1"/>
    </source>
</evidence>
<keyword evidence="2" id="KW-0472">Membrane</keyword>
<dbReference type="OrthoDB" id="56028at2759"/>
<dbReference type="Proteomes" id="UP000291116">
    <property type="component" value="Unassembled WGS sequence"/>
</dbReference>
<organism evidence="3 4">
    <name type="scientific">Pseudo-nitzschia multistriata</name>
    <dbReference type="NCBI Taxonomy" id="183589"/>
    <lineage>
        <taxon>Eukaryota</taxon>
        <taxon>Sar</taxon>
        <taxon>Stramenopiles</taxon>
        <taxon>Ochrophyta</taxon>
        <taxon>Bacillariophyta</taxon>
        <taxon>Bacillariophyceae</taxon>
        <taxon>Bacillariophycidae</taxon>
        <taxon>Bacillariales</taxon>
        <taxon>Bacillariaceae</taxon>
        <taxon>Pseudo-nitzschia</taxon>
    </lineage>
</organism>
<accession>A0A448ZGE9</accession>
<feature type="transmembrane region" description="Helical" evidence="2">
    <location>
        <begin position="142"/>
        <end position="168"/>
    </location>
</feature>
<feature type="region of interest" description="Disordered" evidence="1">
    <location>
        <begin position="479"/>
        <end position="541"/>
    </location>
</feature>
<dbReference type="AlphaFoldDB" id="A0A448ZGE9"/>
<name>A0A448ZGE9_9STRA</name>
<dbReference type="EMBL" id="CAACVS010000335">
    <property type="protein sequence ID" value="VEU41110.1"/>
    <property type="molecule type" value="Genomic_DNA"/>
</dbReference>
<feature type="compositionally biased region" description="Basic and acidic residues" evidence="1">
    <location>
        <begin position="63"/>
        <end position="77"/>
    </location>
</feature>
<keyword evidence="2" id="KW-0812">Transmembrane</keyword>
<feature type="region of interest" description="Disordered" evidence="1">
    <location>
        <begin position="273"/>
        <end position="346"/>
    </location>
</feature>
<evidence type="ECO:0000256" key="2">
    <source>
        <dbReference type="SAM" id="Phobius"/>
    </source>
</evidence>
<feature type="compositionally biased region" description="Polar residues" evidence="1">
    <location>
        <begin position="517"/>
        <end position="529"/>
    </location>
</feature>
<reference evidence="3 4" key="1">
    <citation type="submission" date="2019-01" db="EMBL/GenBank/DDBJ databases">
        <authorList>
            <person name="Ferrante I. M."/>
        </authorList>
    </citation>
    <scope>NUCLEOTIDE SEQUENCE [LARGE SCALE GENOMIC DNA]</scope>
    <source>
        <strain evidence="3 4">B856</strain>
    </source>
</reference>
<evidence type="ECO:0000313" key="4">
    <source>
        <dbReference type="Proteomes" id="UP000291116"/>
    </source>
</evidence>
<protein>
    <submittedName>
        <fullName evidence="3">Uncharacterized protein</fullName>
    </submittedName>
</protein>
<gene>
    <name evidence="3" type="ORF">PSNMU_V1.4_AUG-EV-PASAV3_0080760</name>
</gene>
<evidence type="ECO:0000256" key="1">
    <source>
        <dbReference type="SAM" id="MobiDB-lite"/>
    </source>
</evidence>